<evidence type="ECO:0000313" key="9">
    <source>
        <dbReference type="Proteomes" id="UP000199180"/>
    </source>
</evidence>
<evidence type="ECO:0000256" key="6">
    <source>
        <dbReference type="SAM" id="SignalP"/>
    </source>
</evidence>
<dbReference type="GO" id="GO:0005886">
    <property type="term" value="C:plasma membrane"/>
    <property type="evidence" value="ECO:0007669"/>
    <property type="project" value="InterPro"/>
</dbReference>
<keyword evidence="2" id="KW-0812">Transmembrane</keyword>
<evidence type="ECO:0000256" key="3">
    <source>
        <dbReference type="ARBA" id="ARBA00022989"/>
    </source>
</evidence>
<evidence type="ECO:0000256" key="5">
    <source>
        <dbReference type="SAM" id="MobiDB-lite"/>
    </source>
</evidence>
<gene>
    <name evidence="8" type="ORF">SAMN04489858_101432</name>
</gene>
<dbReference type="OrthoDB" id="7784409at2"/>
<keyword evidence="6" id="KW-0732">Signal</keyword>
<feature type="domain" description="Translocation and assembly module TamB C-terminal" evidence="7">
    <location>
        <begin position="1135"/>
        <end position="1492"/>
    </location>
</feature>
<evidence type="ECO:0000313" key="8">
    <source>
        <dbReference type="EMBL" id="SES77293.1"/>
    </source>
</evidence>
<dbReference type="EMBL" id="FOHO01000001">
    <property type="protein sequence ID" value="SES77293.1"/>
    <property type="molecule type" value="Genomic_DNA"/>
</dbReference>
<protein>
    <submittedName>
        <fullName evidence="8">Autotransporter secretion inner membrane protein TamB</fullName>
    </submittedName>
</protein>
<feature type="region of interest" description="Disordered" evidence="5">
    <location>
        <begin position="1239"/>
        <end position="1262"/>
    </location>
</feature>
<accession>A0A1H9Z716</accession>
<evidence type="ECO:0000259" key="7">
    <source>
        <dbReference type="Pfam" id="PF04357"/>
    </source>
</evidence>
<keyword evidence="3" id="KW-1133">Transmembrane helix</keyword>
<keyword evidence="4" id="KW-0472">Membrane</keyword>
<comment type="subcellular location">
    <subcellularLocation>
        <location evidence="1">Membrane</location>
        <topology evidence="1">Single-pass membrane protein</topology>
    </subcellularLocation>
</comment>
<sequence>MRGFLILIFAILFPALAMAQSAAELSQQIDDDKGFLTRFLEKNLSGDDRRVVISGFEGALSSRATFDEIVIMDADGAWLTLKNGAIQWSRTALLRRRVQIAELSAEVVELPRLPTGEAQDTTAETTEFALPDLPVSLEIEKIQVGRVELGEPVIGMPAAIAVNGNMSLIDGEGMADLTIDRLDGPRGEFILSAAYGNETQNLSVNLALEEARDGLLVNLIDLHDKPSVSAQISGEGTLDDFAADLRLATAGQPRVTGRVTLNQQELDGQSPGRGFRVQLGGDVAALLPPDDRTFFGPNTQLLAEGWRGQDGRLNIPTLRIDTDALNLEGQLSTNASNAPQTAQLTITLGRDAGASQVPVSLPGAGQNATVESGRVELNYDADQGQGWTLQGRVGMLDQGTVSMEELTLNGAGEVLLSDTGALSEITGGLDFGASGLNFADPALARAVGQAVTGRSTFTYGGGHMDISELQIDGADYGLNGYALLSGLSTGIIASFDMTAGYQDLSRISDLAGRPLAGQAQADLSGYYTVLTKSFDLDAEIRGTNISIDQEQADRLLAGQSRIKMRARRDEVGIELGQLTVNAQNLTAEAQGYLNSDSSDLTARISMPSLSEVDPGYSGSAELLAKLSGATGARQLAVSGDAEDLQIGIEALDGALQGKTTLTVLAGEQEDGYALKAFELSNPQLSAEGQGSFAQGALDGTANLSVPDLAAIKAGWSGGFSADAVMSESQGTRLFDVTGTGQNLSLGQQNVDGALTGTTDLTIKAQEKDGVITLRDVSLTNQQMNVTADGTYGPGVTDLTADIDIASLASFGAGWRGALSADASFQEQGEGVRRLQLTGTGQDLAMGQAQLDGALAGETRIAVTGTEQGGVFSIEQAQIENPRLSADANGKVGGGQTDLSARLNASDLRFVGNGIRGSVSADARLVEDGDQRRITATGNANGLQLNQPRIDPVLRGQTSFDIAATQSPSGLSLQRLQVQNPQLRVSADGDPAQALNIDARLSDLGLIERAIPGPVQVTGTLAQTPQNFVIDLDATAPAQTRLQIAGTAARDFSTTDIAITGGANAAIANSFMRTRSIDGPLSLDLRLNGAPGLNALTGTAQLTGAELADPRLGIRLDDLTATAGFQNGRINVDATSSVAAGGRLSIAGPVDLRAGTLDLVATLDNVVARDPNLYQTRLSGQVRVSGRNADGPLISGRIDVGETEIRIPSTGLGGAKAIPEISHLAERPPQRATRAKAGLLPYPSDASRDANMSAPPSTPPGNPPRLDLFISAPNQVFIRGRGVDAEMGGELQVRGTARNVVPIGHLELIRGRVDLLGKRFDLTEGLVELQGSLVPVLRLVAETSQNDVTTRVIIDGEARDPDVSFESSPEMPEEEVLSQLLFGRGLDTISPLQALQLANALAVLAGRGGEGVIGNLRNQFGLDDLDLQTDDEGNVEVRAGKYISDNVYTDVSVGDQGKTSINLNLDISETLRARGSVASDGESTLGVYFERDY</sequence>
<dbReference type="Pfam" id="PF04357">
    <property type="entry name" value="TamB"/>
    <property type="match status" value="1"/>
</dbReference>
<dbReference type="InterPro" id="IPR007452">
    <property type="entry name" value="TamB_C"/>
</dbReference>
<dbReference type="PANTHER" id="PTHR36985">
    <property type="entry name" value="TRANSLOCATION AND ASSEMBLY MODULE SUBUNIT TAMB"/>
    <property type="match status" value="1"/>
</dbReference>
<feature type="signal peptide" evidence="6">
    <location>
        <begin position="1"/>
        <end position="19"/>
    </location>
</feature>
<dbReference type="GO" id="GO:0009306">
    <property type="term" value="P:protein secretion"/>
    <property type="evidence" value="ECO:0007669"/>
    <property type="project" value="InterPro"/>
</dbReference>
<dbReference type="STRING" id="364199.SAMN04489858_101432"/>
<dbReference type="RefSeq" id="WP_090732114.1">
    <property type="nucleotide sequence ID" value="NZ_FOHO01000001.1"/>
</dbReference>
<feature type="chain" id="PRO_5011646304" evidence="6">
    <location>
        <begin position="20"/>
        <end position="1492"/>
    </location>
</feature>
<evidence type="ECO:0000256" key="4">
    <source>
        <dbReference type="ARBA" id="ARBA00023136"/>
    </source>
</evidence>
<reference evidence="8 9" key="1">
    <citation type="submission" date="2016-10" db="EMBL/GenBank/DDBJ databases">
        <authorList>
            <person name="de Groot N.N."/>
        </authorList>
    </citation>
    <scope>NUCLEOTIDE SEQUENCE [LARGE SCALE GENOMIC DNA]</scope>
    <source>
        <strain evidence="8 9">DSM 17862</strain>
    </source>
</reference>
<evidence type="ECO:0000256" key="2">
    <source>
        <dbReference type="ARBA" id="ARBA00022692"/>
    </source>
</evidence>
<proteinExistence type="predicted"/>
<evidence type="ECO:0000256" key="1">
    <source>
        <dbReference type="ARBA" id="ARBA00004167"/>
    </source>
</evidence>
<organism evidence="8 9">
    <name type="scientific">Paracoccus homiensis</name>
    <dbReference type="NCBI Taxonomy" id="364199"/>
    <lineage>
        <taxon>Bacteria</taxon>
        <taxon>Pseudomonadati</taxon>
        <taxon>Pseudomonadota</taxon>
        <taxon>Alphaproteobacteria</taxon>
        <taxon>Rhodobacterales</taxon>
        <taxon>Paracoccaceae</taxon>
        <taxon>Paracoccus</taxon>
    </lineage>
</organism>
<dbReference type="Proteomes" id="UP000199180">
    <property type="component" value="Unassembled WGS sequence"/>
</dbReference>
<keyword evidence="9" id="KW-1185">Reference proteome</keyword>
<dbReference type="PANTHER" id="PTHR36985:SF1">
    <property type="entry name" value="TRANSLOCATION AND ASSEMBLY MODULE SUBUNIT TAMB"/>
    <property type="match status" value="1"/>
</dbReference>
<name>A0A1H9Z716_9RHOB</name>
<dbReference type="GO" id="GO:0097347">
    <property type="term" value="C:TAM protein secretion complex"/>
    <property type="evidence" value="ECO:0007669"/>
    <property type="project" value="TreeGrafter"/>
</dbReference>